<feature type="domain" description="DnaB/C C-terminal" evidence="3">
    <location>
        <begin position="162"/>
        <end position="233"/>
    </location>
</feature>
<proteinExistence type="inferred from homology"/>
<dbReference type="InterPro" id="IPR006343">
    <property type="entry name" value="DnaB/C_C"/>
</dbReference>
<sequence length="364" mass="41288">MLDMGQFIIHNDFPGDFTFVSNYFLDTYMPQANGEFVKIYLWLLRSASVSGTALELSSIADIFNCTENDVLRALKYWKNTGVLDVTFDGRGNLKELRLCSLTGGAKAAPARPNTAPKAKALPPAVPEAAASREKVQPSGQKALSPDKVKELSGREDVIELLFIAEQYLGKTLTPTEINKLLYFYEELHFSKDLMEYLIEYCVSKGSRSIRYIETVALAWAEQKITTVEQAKQETNTYNRNFFAILKAFGIKNRNPVDEEIRYMNLWLNEYAFTLDVISAACSRTVIATGQPNFAYADSILHNWQKKGVRHLSDIDKLDEDRRQQKAAKAENSAARPKPAPSKNKFNNFHQRTYNVDELEKQLLK</sequence>
<dbReference type="InterPro" id="IPR053162">
    <property type="entry name" value="DnaD"/>
</dbReference>
<evidence type="ECO:0000313" key="4">
    <source>
        <dbReference type="EMBL" id="MEQ2433240.1"/>
    </source>
</evidence>
<dbReference type="RefSeq" id="WP_349064640.1">
    <property type="nucleotide sequence ID" value="NZ_JBBMFP010000021.1"/>
</dbReference>
<evidence type="ECO:0000313" key="5">
    <source>
        <dbReference type="Proteomes" id="UP001457898"/>
    </source>
</evidence>
<dbReference type="PIRSF" id="PIRSF033722">
    <property type="entry name" value="DnaD_CA_C3587_prd"/>
    <property type="match status" value="1"/>
</dbReference>
<evidence type="ECO:0000256" key="2">
    <source>
        <dbReference type="SAM" id="MobiDB-lite"/>
    </source>
</evidence>
<accession>A0ABV1DS85</accession>
<feature type="compositionally biased region" description="Polar residues" evidence="2">
    <location>
        <begin position="343"/>
        <end position="353"/>
    </location>
</feature>
<dbReference type="InterPro" id="IPR017019">
    <property type="entry name" value="DNA_replication_prd_bac"/>
</dbReference>
<dbReference type="SUPFAM" id="SSF158499">
    <property type="entry name" value="DnaD domain-like"/>
    <property type="match status" value="2"/>
</dbReference>
<evidence type="ECO:0000256" key="1">
    <source>
        <dbReference type="ARBA" id="ARBA00093462"/>
    </source>
</evidence>
<dbReference type="Pfam" id="PF07261">
    <property type="entry name" value="DnaB_2"/>
    <property type="match status" value="2"/>
</dbReference>
<evidence type="ECO:0000259" key="3">
    <source>
        <dbReference type="Pfam" id="PF07261"/>
    </source>
</evidence>
<feature type="region of interest" description="Disordered" evidence="2">
    <location>
        <begin position="321"/>
        <end position="353"/>
    </location>
</feature>
<dbReference type="Proteomes" id="UP001457898">
    <property type="component" value="Unassembled WGS sequence"/>
</dbReference>
<gene>
    <name evidence="4" type="ORF">WMO65_19790</name>
</gene>
<dbReference type="PANTHER" id="PTHR37293:SF5">
    <property type="entry name" value="DNA REPLICATION PROTEIN"/>
    <property type="match status" value="1"/>
</dbReference>
<name>A0ABV1DS85_9FIRM</name>
<comment type="caution">
    <text evidence="4">The sequence shown here is derived from an EMBL/GenBank/DDBJ whole genome shotgun (WGS) entry which is preliminary data.</text>
</comment>
<dbReference type="NCBIfam" id="TIGR01446">
    <property type="entry name" value="DnaD_dom"/>
    <property type="match status" value="2"/>
</dbReference>
<feature type="domain" description="DnaB/C C-terminal" evidence="3">
    <location>
        <begin position="252"/>
        <end position="314"/>
    </location>
</feature>
<organism evidence="4 5">
    <name type="scientific">Blautia caccae</name>
    <dbReference type="NCBI Taxonomy" id="3133175"/>
    <lineage>
        <taxon>Bacteria</taxon>
        <taxon>Bacillati</taxon>
        <taxon>Bacillota</taxon>
        <taxon>Clostridia</taxon>
        <taxon>Lachnospirales</taxon>
        <taxon>Lachnospiraceae</taxon>
        <taxon>Blautia</taxon>
    </lineage>
</organism>
<protein>
    <submittedName>
        <fullName evidence="4">DnaD domain protein</fullName>
    </submittedName>
</protein>
<reference evidence="4 5" key="1">
    <citation type="submission" date="2024-03" db="EMBL/GenBank/DDBJ databases">
        <title>Human intestinal bacterial collection.</title>
        <authorList>
            <person name="Pauvert C."/>
            <person name="Hitch T.C.A."/>
            <person name="Clavel T."/>
        </authorList>
    </citation>
    <scope>NUCLEOTIDE SEQUENCE [LARGE SCALE GENOMIC DNA]</scope>
    <source>
        <strain evidence="4 5">CLA-SR-H028</strain>
    </source>
</reference>
<dbReference type="Gene3D" id="1.10.10.630">
    <property type="entry name" value="DnaD domain-like"/>
    <property type="match status" value="2"/>
</dbReference>
<dbReference type="PANTHER" id="PTHR37293">
    <property type="entry name" value="PHAGE REPLICATION PROTEIN-RELATED"/>
    <property type="match status" value="1"/>
</dbReference>
<dbReference type="EMBL" id="JBBMFP010000021">
    <property type="protein sequence ID" value="MEQ2433240.1"/>
    <property type="molecule type" value="Genomic_DNA"/>
</dbReference>
<comment type="similarity">
    <text evidence="1">Belongs to the DnaB/DnaD family.</text>
</comment>
<dbReference type="InterPro" id="IPR034829">
    <property type="entry name" value="DnaD-like_sf"/>
</dbReference>
<keyword evidence="5" id="KW-1185">Reference proteome</keyword>